<reference evidence="2" key="1">
    <citation type="submission" date="2018-07" db="EMBL/GenBank/DDBJ databases">
        <authorList>
            <person name="Quirk P.G."/>
            <person name="Krulwich T.A."/>
        </authorList>
    </citation>
    <scope>NUCLEOTIDE SEQUENCE</scope>
</reference>
<organism evidence="2">
    <name type="scientific">Dichotomosiphon tuberosus</name>
    <dbReference type="NCBI Taxonomy" id="118263"/>
    <lineage>
        <taxon>Eukaryota</taxon>
        <taxon>Viridiplantae</taxon>
        <taxon>Chlorophyta</taxon>
        <taxon>core chlorophytes</taxon>
        <taxon>Ulvophyceae</taxon>
        <taxon>TCBD clade</taxon>
        <taxon>Bryopsidales</taxon>
        <taxon>Halimedineae</taxon>
        <taxon>Dichotomosiphonaceae</taxon>
        <taxon>Dichotomosiphon</taxon>
    </lineage>
</organism>
<sequence>MIKNILEPEWQAIIGFTYYSVKKTICKLFKIIKYKKKIYIFETKITGFLKLKFLKIILRRFPIKNLLLKCIKNKSIDLSIELKDLLLNICLFEIENKIFIENTTIIRHKNELLIISENKKNIFYIKNTLDVWFNQRGLKLILPKLINLQNESFQFIGFELKKKKNVILIQPSVDSKKKIIFNLSKIWKFHYGHPIYQVIKAINNYIIDCKNYYKFCNIDYSINLNQNLFGQALQFAKRTHPKKSIGWIFKKYFKKSNKNKFIYFDNDPQNGIIILKNF</sequence>
<dbReference type="InterPro" id="IPR013597">
    <property type="entry name" value="Mat_intron_G2"/>
</dbReference>
<keyword evidence="2" id="KW-0150">Chloroplast</keyword>
<dbReference type="AlphaFoldDB" id="A0A386AWS7"/>
<geneLocation type="chloroplast" evidence="2"/>
<accession>A0A386AWS7</accession>
<dbReference type="EMBL" id="MH591080">
    <property type="protein sequence ID" value="AYC63807.1"/>
    <property type="molecule type" value="Genomic_DNA"/>
</dbReference>
<gene>
    <name evidence="2" type="primary">orf278</name>
</gene>
<dbReference type="Pfam" id="PF08388">
    <property type="entry name" value="GIIM"/>
    <property type="match status" value="1"/>
</dbReference>
<reference evidence="2" key="2">
    <citation type="journal article" date="2019" name="Mol. Phylogenet. Evol.">
        <title>Reassessment of the classification of bryopsidales (chlorophyta) based on chloroplast phylogenomic analyses.</title>
        <authorList>
            <person name="Cremen M.C."/>
            <person name="Leliaert F."/>
            <person name="West J."/>
            <person name="Lam D.W."/>
            <person name="Shimada S."/>
            <person name="Lopez-Bautista J.M."/>
            <person name="Verbruggen H."/>
        </authorList>
    </citation>
    <scope>NUCLEOTIDE SEQUENCE</scope>
</reference>
<keyword evidence="2" id="KW-0934">Plastid</keyword>
<evidence type="ECO:0000313" key="2">
    <source>
        <dbReference type="EMBL" id="AYC63807.1"/>
    </source>
</evidence>
<evidence type="ECO:0000259" key="1">
    <source>
        <dbReference type="PROSITE" id="PS50878"/>
    </source>
</evidence>
<dbReference type="PROSITE" id="PS50878">
    <property type="entry name" value="RT_POL"/>
    <property type="match status" value="1"/>
</dbReference>
<feature type="domain" description="Reverse transcriptase" evidence="1">
    <location>
        <begin position="1"/>
        <end position="160"/>
    </location>
</feature>
<name>A0A386AWS7_9CHLO</name>
<dbReference type="InterPro" id="IPR000477">
    <property type="entry name" value="RT_dom"/>
</dbReference>
<proteinExistence type="predicted"/>
<protein>
    <recommendedName>
        <fullName evidence="1">Reverse transcriptase domain-containing protein</fullName>
    </recommendedName>
</protein>